<evidence type="ECO:0000256" key="1">
    <source>
        <dbReference type="ARBA" id="ARBA00010838"/>
    </source>
</evidence>
<dbReference type="PRINTS" id="PR00131">
    <property type="entry name" value="GLHYDRLASE1"/>
</dbReference>
<accession>B9RWJ7</accession>
<dbReference type="eggNOG" id="KOG0626">
    <property type="taxonomic scope" value="Eukaryota"/>
</dbReference>
<evidence type="ECO:0000313" key="3">
    <source>
        <dbReference type="EMBL" id="EEF44249.1"/>
    </source>
</evidence>
<dbReference type="InterPro" id="IPR001360">
    <property type="entry name" value="Glyco_hydro_1"/>
</dbReference>
<keyword evidence="4" id="KW-1185">Reference proteome</keyword>
<dbReference type="Pfam" id="PF00232">
    <property type="entry name" value="Glyco_hydro_1"/>
    <property type="match status" value="2"/>
</dbReference>
<dbReference type="Gene3D" id="3.20.20.80">
    <property type="entry name" value="Glycosidases"/>
    <property type="match status" value="2"/>
</dbReference>
<dbReference type="EMBL" id="EQ973823">
    <property type="protein sequence ID" value="EEF44249.1"/>
    <property type="molecule type" value="Genomic_DNA"/>
</dbReference>
<proteinExistence type="inferred from homology"/>
<keyword evidence="3" id="KW-0378">Hydrolase</keyword>
<evidence type="ECO:0000313" key="4">
    <source>
        <dbReference type="Proteomes" id="UP000008311"/>
    </source>
</evidence>
<dbReference type="GO" id="GO:0005975">
    <property type="term" value="P:carbohydrate metabolic process"/>
    <property type="evidence" value="ECO:0007669"/>
    <property type="project" value="InterPro"/>
</dbReference>
<sequence>MYIPTYQVGMFKEDIELMHSLGVNSYRFSISWSRVLPKGRFGEVNSEGIKFYNSLIAALLLKGIQPFVTLNHFEIPQELEDRYGSWLSSKIQEDFGYFAELCFKAFGDRVKYWLTLNEPNIMAQYGYYNGLHPPSRCSYPAGECEAGDSELEPYIAAHNMILSHATATEIYKKKYQEKQGGKMGIALNAYWYEPLKDVPADRLAAQRALAFCIAWFIDPFMFGEYPPEMRQLVGLSSTIIADCLASITGEKDGKYIGEPTPMPTFYVVPSGMEKTVMYFKDRYNNTPMFITENGYAQSSGDNIEDKLNDTRRVEYMQGYLSSLAAALRDGADVRGYFTWSLIDNFEWSLGYSICFGLYHVDRRTLQRTPKRICKMVSAIPEE</sequence>
<name>B9RWJ7_RICCO</name>
<dbReference type="InParanoid" id="B9RWJ7"/>
<keyword evidence="3" id="KW-0326">Glycosidase</keyword>
<dbReference type="AlphaFoldDB" id="B9RWJ7"/>
<protein>
    <submittedName>
        <fullName evidence="3">Beta-glucosidase, putative</fullName>
        <ecNumber evidence="3">3.2.1.21</ecNumber>
    </submittedName>
</protein>
<reference evidence="4" key="1">
    <citation type="journal article" date="2010" name="Nat. Biotechnol.">
        <title>Draft genome sequence of the oilseed species Ricinus communis.</title>
        <authorList>
            <person name="Chan A.P."/>
            <person name="Crabtree J."/>
            <person name="Zhao Q."/>
            <person name="Lorenzi H."/>
            <person name="Orvis J."/>
            <person name="Puiu D."/>
            <person name="Melake-Berhan A."/>
            <person name="Jones K.M."/>
            <person name="Redman J."/>
            <person name="Chen G."/>
            <person name="Cahoon E.B."/>
            <person name="Gedil M."/>
            <person name="Stanke M."/>
            <person name="Haas B.J."/>
            <person name="Wortman J.R."/>
            <person name="Fraser-Liggett C.M."/>
            <person name="Ravel J."/>
            <person name="Rabinowicz P.D."/>
        </authorList>
    </citation>
    <scope>NUCLEOTIDE SEQUENCE [LARGE SCALE GENOMIC DNA]</scope>
    <source>
        <strain evidence="4">cv. Hale</strain>
    </source>
</reference>
<organism evidence="3 4">
    <name type="scientific">Ricinus communis</name>
    <name type="common">Castor bean</name>
    <dbReference type="NCBI Taxonomy" id="3988"/>
    <lineage>
        <taxon>Eukaryota</taxon>
        <taxon>Viridiplantae</taxon>
        <taxon>Streptophyta</taxon>
        <taxon>Embryophyta</taxon>
        <taxon>Tracheophyta</taxon>
        <taxon>Spermatophyta</taxon>
        <taxon>Magnoliopsida</taxon>
        <taxon>eudicotyledons</taxon>
        <taxon>Gunneridae</taxon>
        <taxon>Pentapetalae</taxon>
        <taxon>rosids</taxon>
        <taxon>fabids</taxon>
        <taxon>Malpighiales</taxon>
        <taxon>Euphorbiaceae</taxon>
        <taxon>Acalyphoideae</taxon>
        <taxon>Acalypheae</taxon>
        <taxon>Ricinus</taxon>
    </lineage>
</organism>
<dbReference type="EC" id="3.2.1.21" evidence="3"/>
<evidence type="ECO:0000256" key="2">
    <source>
        <dbReference type="RuleBase" id="RU003690"/>
    </source>
</evidence>
<dbReference type="InterPro" id="IPR017853">
    <property type="entry name" value="GH"/>
</dbReference>
<dbReference type="Proteomes" id="UP000008311">
    <property type="component" value="Unassembled WGS sequence"/>
</dbReference>
<dbReference type="PANTHER" id="PTHR10353">
    <property type="entry name" value="GLYCOSYL HYDROLASE"/>
    <property type="match status" value="1"/>
</dbReference>
<comment type="similarity">
    <text evidence="1 2">Belongs to the glycosyl hydrolase 1 family.</text>
</comment>
<dbReference type="PANTHER" id="PTHR10353:SF236">
    <property type="entry name" value="BETA-GLUCOSIDASE 18"/>
    <property type="match status" value="1"/>
</dbReference>
<dbReference type="GO" id="GO:0008422">
    <property type="term" value="F:beta-glucosidase activity"/>
    <property type="evidence" value="ECO:0000318"/>
    <property type="project" value="GO_Central"/>
</dbReference>
<gene>
    <name evidence="3" type="ORF">RCOM_1020330</name>
</gene>
<dbReference type="SUPFAM" id="SSF51445">
    <property type="entry name" value="(Trans)glycosidases"/>
    <property type="match status" value="1"/>
</dbReference>